<dbReference type="PANTHER" id="PTHR36055:SF1">
    <property type="entry name" value="C2H2-LIKE ZINC FINGER PROTEIN"/>
    <property type="match status" value="1"/>
</dbReference>
<dbReference type="PANTHER" id="PTHR36055">
    <property type="entry name" value="C2H2-LIKE ZINC FINGER PROTEIN"/>
    <property type="match status" value="1"/>
</dbReference>
<name>A0AB40C7G8_DIOCR</name>
<dbReference type="RefSeq" id="XP_039134761.1">
    <property type="nucleotide sequence ID" value="XM_039278827.1"/>
</dbReference>
<dbReference type="GO" id="GO:0008270">
    <property type="term" value="F:zinc ion binding"/>
    <property type="evidence" value="ECO:0007669"/>
    <property type="project" value="UniProtKB-KW"/>
</dbReference>
<reference evidence="5 6" key="1">
    <citation type="submission" date="2025-04" db="UniProtKB">
        <authorList>
            <consortium name="RefSeq"/>
        </authorList>
    </citation>
    <scope>IDENTIFICATION</scope>
</reference>
<accession>A0AB40C7G8</accession>
<dbReference type="GeneID" id="120272086"/>
<feature type="compositionally biased region" description="Low complexity" evidence="2">
    <location>
        <begin position="401"/>
        <end position="412"/>
    </location>
</feature>
<dbReference type="InterPro" id="IPR013087">
    <property type="entry name" value="Znf_C2H2_type"/>
</dbReference>
<dbReference type="PROSITE" id="PS50157">
    <property type="entry name" value="ZINC_FINGER_C2H2_2"/>
    <property type="match status" value="1"/>
</dbReference>
<feature type="domain" description="C2H2-type" evidence="3">
    <location>
        <begin position="170"/>
        <end position="192"/>
    </location>
</feature>
<evidence type="ECO:0000256" key="2">
    <source>
        <dbReference type="SAM" id="MobiDB-lite"/>
    </source>
</evidence>
<protein>
    <submittedName>
        <fullName evidence="5 6">Uncharacterized protein LOC120272086 isoform X1</fullName>
    </submittedName>
</protein>
<evidence type="ECO:0000313" key="6">
    <source>
        <dbReference type="RefSeq" id="XP_039134761.1"/>
    </source>
</evidence>
<dbReference type="RefSeq" id="XP_039134760.1">
    <property type="nucleotide sequence ID" value="XM_039278826.1"/>
</dbReference>
<evidence type="ECO:0000313" key="4">
    <source>
        <dbReference type="Proteomes" id="UP001515500"/>
    </source>
</evidence>
<evidence type="ECO:0000313" key="5">
    <source>
        <dbReference type="RefSeq" id="XP_039134760.1"/>
    </source>
</evidence>
<gene>
    <name evidence="5 6" type="primary">LOC120272086</name>
</gene>
<proteinExistence type="predicted"/>
<evidence type="ECO:0000256" key="1">
    <source>
        <dbReference type="PROSITE-ProRule" id="PRU00042"/>
    </source>
</evidence>
<feature type="compositionally biased region" description="Polar residues" evidence="2">
    <location>
        <begin position="413"/>
        <end position="422"/>
    </location>
</feature>
<organism evidence="4 6">
    <name type="scientific">Dioscorea cayennensis subsp. rotundata</name>
    <name type="common">White Guinea yam</name>
    <name type="synonym">Dioscorea rotundata</name>
    <dbReference type="NCBI Taxonomy" id="55577"/>
    <lineage>
        <taxon>Eukaryota</taxon>
        <taxon>Viridiplantae</taxon>
        <taxon>Streptophyta</taxon>
        <taxon>Embryophyta</taxon>
        <taxon>Tracheophyta</taxon>
        <taxon>Spermatophyta</taxon>
        <taxon>Magnoliopsida</taxon>
        <taxon>Liliopsida</taxon>
        <taxon>Dioscoreales</taxon>
        <taxon>Dioscoreaceae</taxon>
        <taxon>Dioscorea</taxon>
    </lineage>
</organism>
<feature type="compositionally biased region" description="Basic and acidic residues" evidence="2">
    <location>
        <begin position="618"/>
        <end position="628"/>
    </location>
</feature>
<sequence length="760" mass="82976">MSTAKVRAFSGIDGMNTEQKIGRTEKESHDSFDSLNILRNPIKDPFYPLSRAGDSPVQLIQLLHALDQQGSSRMSKDSKIDSLGQGKEQSLDLCTGGDSSTIGGVKESGHSLKSNVMAAKGTKSTSEPIQSLKFPDAVVAFAQAAAKANGEPEKYLPGWPLLSPSKVQMQKCDKCSQEFCSTINYRRHIRVHRRSLNIDKDSSKNRELLGEFWSKLSPDEAKEIFSLKDVAIEEVTGPSILRSLGSLIRMPAFSSLPHVYVKAGATLLDIIQARPSRFPISSQDLFSVLDDASEKTFMCAGTATTMQKFVFDGEAGKVALEMKNLVACTSFLLEQKLVRAWLADKDAEALRCQKLLVEEEEAARKRQAEILERKRLKKLRQKVQKAKETVDADKLNYEASSADAVDSASGSAETPSPSGSSEPDTDSLEATAQPLPESVLGLSTSDMELYKSLKQPGDVADQAVNKKQLGSGRWQPIPLCHQATKLTKNIPKTSVPMKHGTNYRDLKTGLPANGHKIWARKAKHETEEEGSCDKEGEKKKHQCHQYQSAVSDNHEVLIGSISVTLKNGNCHCQGDTALKQSDGGEKVGSSNLNIVNSSTVKLFRPVSHDGNEDSNGLESEKRETEMDHAAAGMESTVSSNEICQATDEITVQDLPGPRPFSSDVVKAFLAQRWKEAIASDHVMLVLDSENETSGCFDFTVGHCTPAIFERSVLGSAENRMAAGSVTPPSSVASKTKFRAKQEKNYKVKYVPKQKNVVPEG</sequence>
<keyword evidence="1" id="KW-0479">Metal-binding</keyword>
<dbReference type="AlphaFoldDB" id="A0AB40C7G8"/>
<keyword evidence="1" id="KW-0863">Zinc-finger</keyword>
<feature type="region of interest" description="Disordered" evidence="2">
    <location>
        <begin position="401"/>
        <end position="431"/>
    </location>
</feature>
<feature type="region of interest" description="Disordered" evidence="2">
    <location>
        <begin position="1"/>
        <end position="32"/>
    </location>
</feature>
<evidence type="ECO:0000259" key="3">
    <source>
        <dbReference type="PROSITE" id="PS50157"/>
    </source>
</evidence>
<keyword evidence="1" id="KW-0862">Zinc</keyword>
<dbReference type="Proteomes" id="UP001515500">
    <property type="component" value="Chromosome 11"/>
</dbReference>
<feature type="region of interest" description="Disordered" evidence="2">
    <location>
        <begin position="604"/>
        <end position="636"/>
    </location>
</feature>
<feature type="compositionally biased region" description="Basic and acidic residues" evidence="2">
    <location>
        <begin position="20"/>
        <end position="32"/>
    </location>
</feature>
<keyword evidence="4" id="KW-1185">Reference proteome</keyword>
<dbReference type="PROSITE" id="PS00028">
    <property type="entry name" value="ZINC_FINGER_C2H2_1"/>
    <property type="match status" value="1"/>
</dbReference>